<dbReference type="SMART" id="SM00385">
    <property type="entry name" value="CYCLIN"/>
    <property type="match status" value="1"/>
</dbReference>
<dbReference type="SMART" id="SM00855">
    <property type="entry name" value="PGAM"/>
    <property type="match status" value="1"/>
</dbReference>
<dbReference type="SMART" id="SM01332">
    <property type="entry name" value="Cyclin_C"/>
    <property type="match status" value="1"/>
</dbReference>
<keyword evidence="10" id="KW-0832">Ubl conjugation</keyword>
<keyword evidence="13" id="KW-0131">Cell cycle</keyword>
<keyword evidence="8" id="KW-0132">Cell division</keyword>
<dbReference type="PROSITE" id="PS00175">
    <property type="entry name" value="PG_MUTASE"/>
    <property type="match status" value="1"/>
</dbReference>
<organism evidence="21 22">
    <name type="scientific">Oncorhynchus mykiss</name>
    <name type="common">Rainbow trout</name>
    <name type="synonym">Salmo gairdneri</name>
    <dbReference type="NCBI Taxonomy" id="8022"/>
    <lineage>
        <taxon>Eukaryota</taxon>
        <taxon>Metazoa</taxon>
        <taxon>Chordata</taxon>
        <taxon>Craniata</taxon>
        <taxon>Vertebrata</taxon>
        <taxon>Euteleostomi</taxon>
        <taxon>Actinopterygii</taxon>
        <taxon>Neopterygii</taxon>
        <taxon>Teleostei</taxon>
        <taxon>Protacanthopterygii</taxon>
        <taxon>Salmoniformes</taxon>
        <taxon>Salmonidae</taxon>
        <taxon>Salmoninae</taxon>
        <taxon>Oncorhynchus</taxon>
    </lineage>
</organism>
<evidence type="ECO:0000256" key="18">
    <source>
        <dbReference type="SAM" id="MobiDB-lite"/>
    </source>
</evidence>
<dbReference type="InterPro" id="IPR036915">
    <property type="entry name" value="Cyclin-like_sf"/>
</dbReference>
<dbReference type="InterPro" id="IPR001345">
    <property type="entry name" value="PG/BPGM_mutase_AS"/>
</dbReference>
<evidence type="ECO:0000256" key="11">
    <source>
        <dbReference type="ARBA" id="ARBA00023127"/>
    </source>
</evidence>
<keyword evidence="11 17" id="KW-0195">Cyclin</keyword>
<dbReference type="InterPro" id="IPR006671">
    <property type="entry name" value="Cyclin_N"/>
</dbReference>
<evidence type="ECO:0000259" key="20">
    <source>
        <dbReference type="SMART" id="SM01332"/>
    </source>
</evidence>
<keyword evidence="12" id="KW-0539">Nucleus</keyword>
<dbReference type="InterPro" id="IPR051695">
    <property type="entry name" value="Phosphoglycerate_Mutase"/>
</dbReference>
<dbReference type="CDD" id="cd07067">
    <property type="entry name" value="HP_PGM_like"/>
    <property type="match status" value="1"/>
</dbReference>
<dbReference type="InterPro" id="IPR029033">
    <property type="entry name" value="His_PPase_superfam"/>
</dbReference>
<dbReference type="InterPro" id="IPR013763">
    <property type="entry name" value="Cyclin-like_dom"/>
</dbReference>
<dbReference type="AlphaFoldDB" id="A0A060X732"/>
<accession>A0A060X732</accession>
<dbReference type="GO" id="GO:0005634">
    <property type="term" value="C:nucleus"/>
    <property type="evidence" value="ECO:0007669"/>
    <property type="project" value="UniProtKB-SubCell"/>
</dbReference>
<feature type="domain" description="Cyclin C-terminal" evidence="20">
    <location>
        <begin position="175"/>
        <end position="357"/>
    </location>
</feature>
<name>A0A060X732_ONCMY</name>
<keyword evidence="9" id="KW-0378">Hydrolase</keyword>
<dbReference type="Pfam" id="PF00134">
    <property type="entry name" value="Cyclin_N"/>
    <property type="match status" value="1"/>
</dbReference>
<dbReference type="GO" id="GO:0005829">
    <property type="term" value="C:cytosol"/>
    <property type="evidence" value="ECO:0007669"/>
    <property type="project" value="TreeGrafter"/>
</dbReference>
<dbReference type="EC" id="3.1.3.46" evidence="5"/>
<evidence type="ECO:0000256" key="14">
    <source>
        <dbReference type="ARBA" id="ARBA00038362"/>
    </source>
</evidence>
<dbReference type="SUPFAM" id="SSF47954">
    <property type="entry name" value="Cyclin-like"/>
    <property type="match status" value="3"/>
</dbReference>
<dbReference type="Gene3D" id="3.40.50.1240">
    <property type="entry name" value="Phosphoglycerate mutase-like"/>
    <property type="match status" value="1"/>
</dbReference>
<dbReference type="Pfam" id="PF00300">
    <property type="entry name" value="His_Phos_1"/>
    <property type="match status" value="1"/>
</dbReference>
<feature type="active site" description="Proton donor/acceptor" evidence="15">
    <location>
        <position position="508"/>
    </location>
</feature>
<evidence type="ECO:0000256" key="15">
    <source>
        <dbReference type="PIRSR" id="PIRSR613078-1"/>
    </source>
</evidence>
<reference evidence="21" key="2">
    <citation type="submission" date="2014-03" db="EMBL/GenBank/DDBJ databases">
        <authorList>
            <person name="Genoscope - CEA"/>
        </authorList>
    </citation>
    <scope>NUCLEOTIDE SEQUENCE</scope>
</reference>
<feature type="domain" description="Cyclin-like" evidence="19">
    <location>
        <begin position="82"/>
        <end position="166"/>
    </location>
</feature>
<evidence type="ECO:0000256" key="4">
    <source>
        <dbReference type="ARBA" id="ARBA00009065"/>
    </source>
</evidence>
<comment type="similarity">
    <text evidence="4">Belongs to the cyclin family. Cyclin D subfamily.</text>
</comment>
<sequence length="668" mass="74848">MELLCLEMDTILRARPDPNILCDDRVLQSLLTIEERFIPQCSYFKCVQKDIQPFMRRMVATWMLEENMTKEKKRFRTVLHGCFLAGVCEEQKCEEEVFPLAMNYLDRFLAVVPTRKCDLQLLGAVCMFLASKLKETRPLTADKLCIYTDNSIRPQELLEWELVVLGKLKWNLAAVTPNDFIEHIVRKLPLPKDKLALIRKHVQTFIALCATGSPSTQPSSMGGNGIQSCSKAPLSLPGSSGLHPRVPPLAPQECPLHSLMGEIHVVVEEYFNFTMYPPSMIATGSVGAAICGLQLDSGDQSQWGDSLTDLLAKITNTEVDCLKECQEQIERVLVSSLREGRQQQQQHQQQVQHGPSSKTMDELDQSSTPTDKGHGQSYCRASLRHYRIHRRARAVFCRKFILKNCDLRFINYLKFKRITMLTFGITIVRHGETEWNKKGLLQGQAIDSSLSDIGMQQAEATGKYLKDVKFTNVFVSDMARARQTCEAIVKHNSSCSGLEIVTDPSLKERSFGSAEGGLVVDMKNMATAAGQSWLDFTPPGGETIEQMKMRIKEFLEHLFQRMVADHCRPGQRETGMPEGALAGKPDDGTRDVPAHALVVSHGALIRVAMRYLVDELKCPLPQGLDMSHVIALCPNTGICRFIFTVTKGDAGVTLSAIRCVFINRCEHI</sequence>
<dbReference type="PANTHER" id="PTHR46517:SF3">
    <property type="entry name" value="FRUCTOSE-2,6-BISPHOSPHATASE TIGAR A-RELATED"/>
    <property type="match status" value="1"/>
</dbReference>
<reference evidence="21" key="1">
    <citation type="journal article" date="2014" name="Nat. Commun.">
        <title>The rainbow trout genome provides novel insights into evolution after whole-genome duplication in vertebrates.</title>
        <authorList>
            <person name="Berthelot C."/>
            <person name="Brunet F."/>
            <person name="Chalopin D."/>
            <person name="Juanchich A."/>
            <person name="Bernard M."/>
            <person name="Noel B."/>
            <person name="Bento P."/>
            <person name="Da Silva C."/>
            <person name="Labadie K."/>
            <person name="Alberti A."/>
            <person name="Aury J.M."/>
            <person name="Louis A."/>
            <person name="Dehais P."/>
            <person name="Bardou P."/>
            <person name="Montfort J."/>
            <person name="Klopp C."/>
            <person name="Cabau C."/>
            <person name="Gaspin C."/>
            <person name="Thorgaard G.H."/>
            <person name="Boussaha M."/>
            <person name="Quillet E."/>
            <person name="Guyomard R."/>
            <person name="Galiana D."/>
            <person name="Bobe J."/>
            <person name="Volff J.N."/>
            <person name="Genet C."/>
            <person name="Wincker P."/>
            <person name="Jaillon O."/>
            <person name="Roest Crollius H."/>
            <person name="Guiguen Y."/>
        </authorList>
    </citation>
    <scope>NUCLEOTIDE SEQUENCE [LARGE SCALE GENOMIC DNA]</scope>
</reference>
<dbReference type="Pfam" id="PF02984">
    <property type="entry name" value="Cyclin_C"/>
    <property type="match status" value="1"/>
</dbReference>
<comment type="similarity">
    <text evidence="14">Belongs to the phosphoglycerate mutase family.</text>
</comment>
<dbReference type="FunFam" id="1.10.472.10:FF:000120">
    <property type="entry name" value="G1/S-specific cyclin-D1"/>
    <property type="match status" value="1"/>
</dbReference>
<dbReference type="GO" id="GO:0051301">
    <property type="term" value="P:cell division"/>
    <property type="evidence" value="ECO:0007669"/>
    <property type="project" value="UniProtKB-KW"/>
</dbReference>
<comment type="subcellular location">
    <subcellularLocation>
        <location evidence="3">Cytoplasm</location>
    </subcellularLocation>
    <subcellularLocation>
        <location evidence="2">Nucleus</location>
    </subcellularLocation>
</comment>
<dbReference type="EMBL" id="FR905036">
    <property type="protein sequence ID" value="CDQ75226.1"/>
    <property type="molecule type" value="Genomic_DNA"/>
</dbReference>
<evidence type="ECO:0000259" key="19">
    <source>
        <dbReference type="SMART" id="SM00385"/>
    </source>
</evidence>
<dbReference type="InterPro" id="IPR013078">
    <property type="entry name" value="His_Pase_superF_clade-1"/>
</dbReference>
<evidence type="ECO:0000256" key="6">
    <source>
        <dbReference type="ARBA" id="ARBA00022490"/>
    </source>
</evidence>
<keyword evidence="7" id="KW-0597">Phosphoprotein</keyword>
<feature type="binding site" evidence="16">
    <location>
        <begin position="429"/>
        <end position="436"/>
    </location>
    <ligand>
        <name>substrate</name>
    </ligand>
</feature>
<dbReference type="STRING" id="8022.A0A060X732"/>
<evidence type="ECO:0000256" key="7">
    <source>
        <dbReference type="ARBA" id="ARBA00022553"/>
    </source>
</evidence>
<dbReference type="CDD" id="cd20574">
    <property type="entry name" value="CYCLIN_CCND2_rpt1"/>
    <property type="match status" value="1"/>
</dbReference>
<gene>
    <name evidence="21" type="ORF">GSONMT00031325001</name>
</gene>
<evidence type="ECO:0000256" key="13">
    <source>
        <dbReference type="ARBA" id="ARBA00023306"/>
    </source>
</evidence>
<proteinExistence type="inferred from homology"/>
<evidence type="ECO:0000256" key="10">
    <source>
        <dbReference type="ARBA" id="ARBA00022843"/>
    </source>
</evidence>
<evidence type="ECO:0000256" key="9">
    <source>
        <dbReference type="ARBA" id="ARBA00022801"/>
    </source>
</evidence>
<evidence type="ECO:0000256" key="12">
    <source>
        <dbReference type="ARBA" id="ARBA00023242"/>
    </source>
</evidence>
<dbReference type="InterPro" id="IPR004367">
    <property type="entry name" value="Cyclin_C-dom"/>
</dbReference>
<protein>
    <recommendedName>
        <fullName evidence="5">fructose-2,6-bisphosphate 2-phosphatase</fullName>
        <ecNumber evidence="5">3.1.3.46</ecNumber>
    </recommendedName>
</protein>
<feature type="compositionally biased region" description="Low complexity" evidence="18">
    <location>
        <begin position="342"/>
        <end position="353"/>
    </location>
</feature>
<dbReference type="GO" id="GO:0045820">
    <property type="term" value="P:negative regulation of glycolytic process"/>
    <property type="evidence" value="ECO:0007669"/>
    <property type="project" value="TreeGrafter"/>
</dbReference>
<evidence type="ECO:0000313" key="21">
    <source>
        <dbReference type="EMBL" id="CDQ75226.1"/>
    </source>
</evidence>
<dbReference type="PaxDb" id="8022-A0A060X732"/>
<evidence type="ECO:0000313" key="22">
    <source>
        <dbReference type="Proteomes" id="UP000193380"/>
    </source>
</evidence>
<dbReference type="SUPFAM" id="SSF53254">
    <property type="entry name" value="Phosphoglycerate mutase-like"/>
    <property type="match status" value="1"/>
</dbReference>
<feature type="region of interest" description="Disordered" evidence="18">
    <location>
        <begin position="340"/>
        <end position="377"/>
    </location>
</feature>
<evidence type="ECO:0000256" key="8">
    <source>
        <dbReference type="ARBA" id="ARBA00022618"/>
    </source>
</evidence>
<dbReference type="Proteomes" id="UP000193380">
    <property type="component" value="Unassembled WGS sequence"/>
</dbReference>
<dbReference type="GO" id="GO:0004331">
    <property type="term" value="F:fructose-2,6-bisphosphate 2-phosphatase activity"/>
    <property type="evidence" value="ECO:0007669"/>
    <property type="project" value="UniProtKB-EC"/>
</dbReference>
<dbReference type="GO" id="GO:0043456">
    <property type="term" value="P:regulation of pentose-phosphate shunt"/>
    <property type="evidence" value="ECO:0007669"/>
    <property type="project" value="TreeGrafter"/>
</dbReference>
<dbReference type="Gene3D" id="1.10.472.10">
    <property type="entry name" value="Cyclin-like"/>
    <property type="match status" value="2"/>
</dbReference>
<evidence type="ECO:0000256" key="16">
    <source>
        <dbReference type="PIRSR" id="PIRSR613078-2"/>
    </source>
</evidence>
<feature type="binding site" evidence="16">
    <location>
        <position position="480"/>
    </location>
    <ligand>
        <name>substrate</name>
    </ligand>
</feature>
<keyword evidence="6" id="KW-0963">Cytoplasm</keyword>
<comment type="catalytic activity">
    <reaction evidence="1">
        <text>beta-D-fructose 2,6-bisphosphate + H2O = beta-D-fructose 6-phosphate + phosphate</text>
        <dbReference type="Rhea" id="RHEA:17289"/>
        <dbReference type="ChEBI" id="CHEBI:15377"/>
        <dbReference type="ChEBI" id="CHEBI:43474"/>
        <dbReference type="ChEBI" id="CHEBI:57634"/>
        <dbReference type="ChEBI" id="CHEBI:58579"/>
        <dbReference type="EC" id="3.1.3.46"/>
    </reaction>
</comment>
<evidence type="ECO:0000256" key="3">
    <source>
        <dbReference type="ARBA" id="ARBA00004496"/>
    </source>
</evidence>
<evidence type="ECO:0000256" key="17">
    <source>
        <dbReference type="RuleBase" id="RU000383"/>
    </source>
</evidence>
<feature type="active site" description="Tele-phosphohistidine intermediate" evidence="15">
    <location>
        <position position="430"/>
    </location>
</feature>
<dbReference type="PANTHER" id="PTHR46517">
    <property type="entry name" value="FRUCTOSE-2,6-BISPHOSPHATASE TIGAR"/>
    <property type="match status" value="1"/>
</dbReference>
<evidence type="ECO:0000256" key="1">
    <source>
        <dbReference type="ARBA" id="ARBA00000464"/>
    </source>
</evidence>
<evidence type="ECO:0000256" key="2">
    <source>
        <dbReference type="ARBA" id="ARBA00004123"/>
    </source>
</evidence>
<evidence type="ECO:0000256" key="5">
    <source>
        <dbReference type="ARBA" id="ARBA00013067"/>
    </source>
</evidence>